<feature type="transmembrane region" description="Helical" evidence="7">
    <location>
        <begin position="62"/>
        <end position="82"/>
    </location>
</feature>
<name>E1QG65_DESB2</name>
<dbReference type="InterPro" id="IPR011066">
    <property type="entry name" value="MscS_channel_C_sf"/>
</dbReference>
<dbReference type="GO" id="GO:0005886">
    <property type="term" value="C:plasma membrane"/>
    <property type="evidence" value="ECO:0007669"/>
    <property type="project" value="UniProtKB-SubCell"/>
</dbReference>
<evidence type="ECO:0000256" key="7">
    <source>
        <dbReference type="SAM" id="Phobius"/>
    </source>
</evidence>
<dbReference type="AlphaFoldDB" id="E1QG65"/>
<evidence type="ECO:0000256" key="6">
    <source>
        <dbReference type="ARBA" id="ARBA00023136"/>
    </source>
</evidence>
<keyword evidence="11" id="KW-1185">Reference proteome</keyword>
<evidence type="ECO:0000256" key="5">
    <source>
        <dbReference type="ARBA" id="ARBA00022989"/>
    </source>
</evidence>
<dbReference type="Gene3D" id="1.10.287.1260">
    <property type="match status" value="1"/>
</dbReference>
<organism evidence="10 11">
    <name type="scientific">Desulfarculus baarsii (strain ATCC 33931 / DSM 2075 / LMG 7858 / VKM B-1802 / 2st14)</name>
    <dbReference type="NCBI Taxonomy" id="644282"/>
    <lineage>
        <taxon>Bacteria</taxon>
        <taxon>Pseudomonadati</taxon>
        <taxon>Thermodesulfobacteriota</taxon>
        <taxon>Desulfarculia</taxon>
        <taxon>Desulfarculales</taxon>
        <taxon>Desulfarculaceae</taxon>
        <taxon>Desulfarculus</taxon>
    </lineage>
</organism>
<dbReference type="SUPFAM" id="SSF82689">
    <property type="entry name" value="Mechanosensitive channel protein MscS (YggB), C-terminal domain"/>
    <property type="match status" value="1"/>
</dbReference>
<dbReference type="Gene3D" id="3.30.70.100">
    <property type="match status" value="1"/>
</dbReference>
<dbReference type="Pfam" id="PF21082">
    <property type="entry name" value="MS_channel_3rd"/>
    <property type="match status" value="1"/>
</dbReference>
<dbReference type="Gene3D" id="2.30.30.60">
    <property type="match status" value="1"/>
</dbReference>
<protein>
    <submittedName>
        <fullName evidence="10">MscS Mechanosensitive ion channel</fullName>
    </submittedName>
</protein>
<reference evidence="10 11" key="1">
    <citation type="journal article" date="2010" name="Stand. Genomic Sci.">
        <title>Complete genome sequence of Desulfarculus baarsii type strain (2st14).</title>
        <authorList>
            <person name="Sun H."/>
            <person name="Spring S."/>
            <person name="Lapidus A."/>
            <person name="Davenport K."/>
            <person name="Del Rio T.G."/>
            <person name="Tice H."/>
            <person name="Nolan M."/>
            <person name="Copeland A."/>
            <person name="Cheng J.F."/>
            <person name="Lucas S."/>
            <person name="Tapia R."/>
            <person name="Goodwin L."/>
            <person name="Pitluck S."/>
            <person name="Ivanova N."/>
            <person name="Pagani I."/>
            <person name="Mavromatis K."/>
            <person name="Ovchinnikova G."/>
            <person name="Pati A."/>
            <person name="Chen A."/>
            <person name="Palaniappan K."/>
            <person name="Hauser L."/>
            <person name="Chang Y.J."/>
            <person name="Jeffries C.D."/>
            <person name="Detter J.C."/>
            <person name="Han C."/>
            <person name="Rohde M."/>
            <person name="Brambilla E."/>
            <person name="Goker M."/>
            <person name="Woyke T."/>
            <person name="Bristow J."/>
            <person name="Eisen J.A."/>
            <person name="Markowitz V."/>
            <person name="Hugenholtz P."/>
            <person name="Kyrpides N.C."/>
            <person name="Klenk H.P."/>
            <person name="Land M."/>
        </authorList>
    </citation>
    <scope>NUCLEOTIDE SEQUENCE [LARGE SCALE GENOMIC DNA]</scope>
    <source>
        <strain evidence="11">ATCC 33931 / DSM 2075 / LMG 7858 / VKM B-1802 / 2st14</strain>
    </source>
</reference>
<feature type="domain" description="Mechanosensitive ion channel MscS" evidence="8">
    <location>
        <begin position="111"/>
        <end position="176"/>
    </location>
</feature>
<evidence type="ECO:0000256" key="4">
    <source>
        <dbReference type="ARBA" id="ARBA00022692"/>
    </source>
</evidence>
<dbReference type="InterPro" id="IPR006685">
    <property type="entry name" value="MscS_channel_2nd"/>
</dbReference>
<proteinExistence type="inferred from homology"/>
<comment type="subcellular location">
    <subcellularLocation>
        <location evidence="1">Cell membrane</location>
        <topology evidence="1">Multi-pass membrane protein</topology>
    </subcellularLocation>
</comment>
<dbReference type="Proteomes" id="UP000009047">
    <property type="component" value="Chromosome"/>
</dbReference>
<keyword evidence="4 7" id="KW-0812">Transmembrane</keyword>
<evidence type="ECO:0000259" key="9">
    <source>
        <dbReference type="Pfam" id="PF21082"/>
    </source>
</evidence>
<gene>
    <name evidence="10" type="ordered locus">Deba_0200</name>
</gene>
<dbReference type="PANTHER" id="PTHR30221">
    <property type="entry name" value="SMALL-CONDUCTANCE MECHANOSENSITIVE CHANNEL"/>
    <property type="match status" value="1"/>
</dbReference>
<evidence type="ECO:0000313" key="11">
    <source>
        <dbReference type="Proteomes" id="UP000009047"/>
    </source>
</evidence>
<dbReference type="InterPro" id="IPR049278">
    <property type="entry name" value="MS_channel_C"/>
</dbReference>
<dbReference type="HOGENOM" id="CLU_037945_3_0_7"/>
<comment type="similarity">
    <text evidence="2">Belongs to the MscS (TC 1.A.23) family.</text>
</comment>
<evidence type="ECO:0000256" key="1">
    <source>
        <dbReference type="ARBA" id="ARBA00004651"/>
    </source>
</evidence>
<dbReference type="EMBL" id="CP002085">
    <property type="protein sequence ID" value="ADK83577.1"/>
    <property type="molecule type" value="Genomic_DNA"/>
</dbReference>
<feature type="domain" description="Mechanosensitive ion channel MscS C-terminal" evidence="9">
    <location>
        <begin position="185"/>
        <end position="268"/>
    </location>
</feature>
<evidence type="ECO:0000259" key="8">
    <source>
        <dbReference type="Pfam" id="PF00924"/>
    </source>
</evidence>
<dbReference type="Pfam" id="PF00924">
    <property type="entry name" value="MS_channel_2nd"/>
    <property type="match status" value="1"/>
</dbReference>
<dbReference type="STRING" id="644282.Deba_0200"/>
<evidence type="ECO:0000313" key="10">
    <source>
        <dbReference type="EMBL" id="ADK83577.1"/>
    </source>
</evidence>
<dbReference type="InterPro" id="IPR045275">
    <property type="entry name" value="MscS_archaea/bacteria_type"/>
</dbReference>
<dbReference type="InterPro" id="IPR010920">
    <property type="entry name" value="LSM_dom_sf"/>
</dbReference>
<accession>E1QG65</accession>
<dbReference type="GO" id="GO:0008381">
    <property type="term" value="F:mechanosensitive monoatomic ion channel activity"/>
    <property type="evidence" value="ECO:0007669"/>
    <property type="project" value="InterPro"/>
</dbReference>
<dbReference type="PANTHER" id="PTHR30221:SF1">
    <property type="entry name" value="SMALL-CONDUCTANCE MECHANOSENSITIVE CHANNEL"/>
    <property type="match status" value="1"/>
</dbReference>
<dbReference type="eggNOG" id="COG0668">
    <property type="taxonomic scope" value="Bacteria"/>
</dbReference>
<keyword evidence="6 7" id="KW-0472">Membrane</keyword>
<dbReference type="KEGG" id="dbr:Deba_0200"/>
<feature type="transmembrane region" description="Helical" evidence="7">
    <location>
        <begin position="12"/>
        <end position="36"/>
    </location>
</feature>
<evidence type="ECO:0000256" key="2">
    <source>
        <dbReference type="ARBA" id="ARBA00008017"/>
    </source>
</evidence>
<keyword evidence="3" id="KW-1003">Cell membrane</keyword>
<dbReference type="OrthoDB" id="9799209at2"/>
<keyword evidence="5 7" id="KW-1133">Transmembrane helix</keyword>
<dbReference type="SUPFAM" id="SSF50182">
    <property type="entry name" value="Sm-like ribonucleoproteins"/>
    <property type="match status" value="1"/>
</dbReference>
<dbReference type="InterPro" id="IPR023408">
    <property type="entry name" value="MscS_beta-dom_sf"/>
</dbReference>
<dbReference type="RefSeq" id="WP_013257033.1">
    <property type="nucleotide sequence ID" value="NC_014365.1"/>
</dbReference>
<evidence type="ECO:0000256" key="3">
    <source>
        <dbReference type="ARBA" id="ARBA00022475"/>
    </source>
</evidence>
<sequence length="296" mass="32942">MPDFTWSMLLDFSTIPGALSLAVVIAAVATVSSRVLTKIMENQAKWVIGHLRRKVDETIVRYMVRLKTLLVALAGVMLFVSLVPQLRALMSTMLAGAGITALVVGLAAKPTLSNLVSGVAIAAYRPFRIGDKLLIEGESCTVEDITLRHTIVKTWQNRRLIIPNEKIDGMVISNYTIVEERMLCTVEVGVSYDTDIDLARQLMLDEAGRCPHRQADGPEPWVRVVELGEYAVVVRIYLWTENIDEAWLARFWLLEHVKKRFDAAGVEIPFPYRTVVYKKDLPPAKVGAPAPPSSET</sequence>